<dbReference type="Gene3D" id="3.30.420.10">
    <property type="entry name" value="Ribonuclease H-like superfamily/Ribonuclease H"/>
    <property type="match status" value="1"/>
</dbReference>
<name>A0A142IIA7_9CAUD</name>
<dbReference type="Proteomes" id="UP000223976">
    <property type="component" value="Segment"/>
</dbReference>
<reference evidence="1 2" key="1">
    <citation type="submission" date="2016-02" db="EMBL/GenBank/DDBJ databases">
        <title>Complete genome sequence of a polyvalent bacteriophage, SEGD1, simultaneously inhibiting both Salmonella enterica and Escherichia coli O157:H7.</title>
        <authorList>
            <person name="Fan J."/>
            <person name="Ma J."/>
        </authorList>
    </citation>
    <scope>NUCLEOTIDE SEQUENCE [LARGE SCALE GENOMIC DNA]</scope>
</reference>
<protein>
    <recommendedName>
        <fullName evidence="3">T4-like DNA polymerase</fullName>
    </recommendedName>
</protein>
<sequence>MEINTYYAPEDVIAKECKHVAYATDEEKENDFVLIKEVIHTKDGRLIPRLVMRENLKRPVYVTREEYRNHQEKKEFEEKGKCQELWTTDAQMAKTLQMGLGARFPDPKKNLRRVCTSPYVYWADLPITSWIKQKYLKRWPNNISPNRLCVYDVETNEMDGTKEPWIVSFILDDEIHFFGAKNYMDRIGKNAEEVILKKAQELLSKIEFDEKDKKTGEKVTKTKDIISGYKIFTYTCATAGQCIVRMFEEIHPRLPDLLVAWNHQFDISRMLETLQKEGIDPLGVFNHPDVPEKYRRLWFKEDQANKKTESKSLTKAPSQQWHVLYCTASFYCVDAMVLFRSLRVHEGQRPSYKLSAILYTELGLHKLDIPGLPYEDNLQWHIKAQRDYPAEYAVYNMMDNLLIVLLDKKTNDLSSAISILAGFSMYDIFPSLPKRICVAFTYYLYDKGYVIGSVGSAMRNDYDEEVIGTDGWIVTLTACMNAENGLNNILEEIDEYYSAFRGQTADADLTQAYPSATNMMNQSRETTLIELLSINGVSEEIRRRTGVNLTAGRVNAMEIATDFFCLPDKDTVLSTFLRKQGEVVTEPMEYICGF</sequence>
<dbReference type="InterPro" id="IPR036397">
    <property type="entry name" value="RNaseH_sf"/>
</dbReference>
<evidence type="ECO:0000313" key="1">
    <source>
        <dbReference type="EMBL" id="AMR59695.1"/>
    </source>
</evidence>
<evidence type="ECO:0000313" key="2">
    <source>
        <dbReference type="Proteomes" id="UP000223976"/>
    </source>
</evidence>
<dbReference type="SUPFAM" id="SSF53098">
    <property type="entry name" value="Ribonuclease H-like"/>
    <property type="match status" value="1"/>
</dbReference>
<proteinExistence type="predicted"/>
<dbReference type="EMBL" id="KU726251">
    <property type="protein sequence ID" value="AMR59695.1"/>
    <property type="molecule type" value="Genomic_DNA"/>
</dbReference>
<dbReference type="GO" id="GO:0003676">
    <property type="term" value="F:nucleic acid binding"/>
    <property type="evidence" value="ECO:0007669"/>
    <property type="project" value="InterPro"/>
</dbReference>
<evidence type="ECO:0008006" key="3">
    <source>
        <dbReference type="Google" id="ProtNLM"/>
    </source>
</evidence>
<gene>
    <name evidence="1" type="ORF">SEGD1_046</name>
</gene>
<organism evidence="1 2">
    <name type="scientific">Enterobacteria phage SEGD1</name>
    <dbReference type="NCBI Taxonomy" id="1805456"/>
    <lineage>
        <taxon>Viruses</taxon>
        <taxon>Duplodnaviria</taxon>
        <taxon>Heunggongvirae</taxon>
        <taxon>Uroviricota</taxon>
        <taxon>Caudoviricetes</taxon>
        <taxon>Chimalliviridae</taxon>
        <taxon>Seoulvirus</taxon>
        <taxon>Seoulvirus SPN3US</taxon>
    </lineage>
</organism>
<dbReference type="InterPro" id="IPR012337">
    <property type="entry name" value="RNaseH-like_sf"/>
</dbReference>
<accession>A0A142IIA7</accession>